<proteinExistence type="predicted"/>
<gene>
    <name evidence="2" type="ORF">HHH54_08540</name>
</gene>
<dbReference type="Proteomes" id="UP000751852">
    <property type="component" value="Unassembled WGS sequence"/>
</dbReference>
<feature type="transmembrane region" description="Helical" evidence="1">
    <location>
        <begin position="12"/>
        <end position="30"/>
    </location>
</feature>
<keyword evidence="1" id="KW-0812">Transmembrane</keyword>
<evidence type="ECO:0000256" key="1">
    <source>
        <dbReference type="SAM" id="Phobius"/>
    </source>
</evidence>
<dbReference type="PIRSF" id="PIRSF021292">
    <property type="entry name" value="Competence_ComGD"/>
    <property type="match status" value="1"/>
</dbReference>
<name>A0ABS0TA69_9STAP</name>
<protein>
    <submittedName>
        <fullName evidence="2">Competence protein ComGD</fullName>
    </submittedName>
</protein>
<keyword evidence="3" id="KW-1185">Reference proteome</keyword>
<keyword evidence="1" id="KW-0472">Membrane</keyword>
<organism evidence="2 3">
    <name type="scientific">Staphylococcus canis</name>
    <dbReference type="NCBI Taxonomy" id="2724942"/>
    <lineage>
        <taxon>Bacteria</taxon>
        <taxon>Bacillati</taxon>
        <taxon>Bacillota</taxon>
        <taxon>Bacilli</taxon>
        <taxon>Bacillales</taxon>
        <taxon>Staphylococcaceae</taxon>
        <taxon>Staphylococcus</taxon>
    </lineage>
</organism>
<dbReference type="InterPro" id="IPR016785">
    <property type="entry name" value="ComGD"/>
</dbReference>
<dbReference type="RefSeq" id="WP_198618418.1">
    <property type="nucleotide sequence ID" value="NZ_JABANU010000022.1"/>
</dbReference>
<comment type="caution">
    <text evidence="2">The sequence shown here is derived from an EMBL/GenBank/DDBJ whole genome shotgun (WGS) entry which is preliminary data.</text>
</comment>
<sequence length="147" mass="17279">MKLLHHKMAFTLVEMLIVMSIISLMTFLMLSHPPKLLSENQIKLQSKLFTTKIDLYQAQAIKHKSPVLLVFRKKQNDIKVVMHNPRETLFIPLTPLKLSPESNLEYLSIDEYGNVNNFGTLQLQLNNRKFKVIFHIEQGRYRIVYLK</sequence>
<accession>A0ABS0TA69</accession>
<reference evidence="2 3" key="1">
    <citation type="submission" date="2020-04" db="EMBL/GenBank/DDBJ databases">
        <title>Staphylococcus species from domestic dog.</title>
        <authorList>
            <person name="Paterson G.K."/>
        </authorList>
    </citation>
    <scope>NUCLEOTIDE SEQUENCE [LARGE SCALE GENOMIC DNA]</scope>
    <source>
        <strain evidence="2 3">H16/1A</strain>
    </source>
</reference>
<dbReference type="NCBIfam" id="NF040982">
    <property type="entry name" value="ComGD"/>
    <property type="match status" value="1"/>
</dbReference>
<keyword evidence="1" id="KW-1133">Transmembrane helix</keyword>
<dbReference type="EMBL" id="JABANU010000022">
    <property type="protein sequence ID" value="MBI5975644.1"/>
    <property type="molecule type" value="Genomic_DNA"/>
</dbReference>
<evidence type="ECO:0000313" key="2">
    <source>
        <dbReference type="EMBL" id="MBI5975644.1"/>
    </source>
</evidence>
<evidence type="ECO:0000313" key="3">
    <source>
        <dbReference type="Proteomes" id="UP000751852"/>
    </source>
</evidence>